<dbReference type="Proteomes" id="UP000594638">
    <property type="component" value="Unassembled WGS sequence"/>
</dbReference>
<dbReference type="Gramene" id="OE9A041059T1">
    <property type="protein sequence ID" value="OE9A041059C1"/>
    <property type="gene ID" value="OE9A041059"/>
</dbReference>
<organism evidence="1 2">
    <name type="scientific">Olea europaea subsp. europaea</name>
    <dbReference type="NCBI Taxonomy" id="158383"/>
    <lineage>
        <taxon>Eukaryota</taxon>
        <taxon>Viridiplantae</taxon>
        <taxon>Streptophyta</taxon>
        <taxon>Embryophyta</taxon>
        <taxon>Tracheophyta</taxon>
        <taxon>Spermatophyta</taxon>
        <taxon>Magnoliopsida</taxon>
        <taxon>eudicotyledons</taxon>
        <taxon>Gunneridae</taxon>
        <taxon>Pentapetalae</taxon>
        <taxon>asterids</taxon>
        <taxon>lamiids</taxon>
        <taxon>Lamiales</taxon>
        <taxon>Oleaceae</taxon>
        <taxon>Oleeae</taxon>
        <taxon>Olea</taxon>
    </lineage>
</organism>
<proteinExistence type="predicted"/>
<dbReference type="EMBL" id="CACTIH010007595">
    <property type="protein sequence ID" value="CAA3016155.1"/>
    <property type="molecule type" value="Genomic_DNA"/>
</dbReference>
<keyword evidence="2" id="KW-1185">Reference proteome</keyword>
<name>A0A8S0UKC2_OLEEU</name>
<reference evidence="1 2" key="1">
    <citation type="submission" date="2019-12" db="EMBL/GenBank/DDBJ databases">
        <authorList>
            <person name="Alioto T."/>
            <person name="Alioto T."/>
            <person name="Gomez Garrido J."/>
        </authorList>
    </citation>
    <scope>NUCLEOTIDE SEQUENCE [LARGE SCALE GENOMIC DNA]</scope>
</reference>
<accession>A0A8S0UKC2</accession>
<evidence type="ECO:0000313" key="2">
    <source>
        <dbReference type="Proteomes" id="UP000594638"/>
    </source>
</evidence>
<protein>
    <submittedName>
        <fullName evidence="1">Uncharacterized protein</fullName>
    </submittedName>
</protein>
<sequence length="84" mass="8922">MFKTRLDRGRNAISGMRCAGHVRDSSGPQQGCSLISRHFYAVSGTPCAGHVLAAVGTQPDFQAFLGSFWVTVCKPCLGCGMDIS</sequence>
<gene>
    <name evidence="1" type="ORF">OLEA9_A041059</name>
</gene>
<comment type="caution">
    <text evidence="1">The sequence shown here is derived from an EMBL/GenBank/DDBJ whole genome shotgun (WGS) entry which is preliminary data.</text>
</comment>
<evidence type="ECO:0000313" key="1">
    <source>
        <dbReference type="EMBL" id="CAA3016155.1"/>
    </source>
</evidence>
<dbReference type="AlphaFoldDB" id="A0A8S0UKC2"/>